<feature type="region of interest" description="Disordered" evidence="1">
    <location>
        <begin position="1"/>
        <end position="80"/>
    </location>
</feature>
<accession>A0A3P7TFC9</accession>
<dbReference type="WBParaSite" id="HPBE_0000030501-mRNA-1">
    <property type="protein sequence ID" value="HPBE_0000030501-mRNA-1"/>
    <property type="gene ID" value="HPBE_0000030501"/>
</dbReference>
<evidence type="ECO:0000313" key="4">
    <source>
        <dbReference type="WBParaSite" id="HPBE_0000030501-mRNA-1"/>
    </source>
</evidence>
<dbReference type="EMBL" id="UZAH01000195">
    <property type="protein sequence ID" value="VDO18689.1"/>
    <property type="molecule type" value="Genomic_DNA"/>
</dbReference>
<organism evidence="3 4">
    <name type="scientific">Heligmosomoides polygyrus</name>
    <name type="common">Parasitic roundworm</name>
    <dbReference type="NCBI Taxonomy" id="6339"/>
    <lineage>
        <taxon>Eukaryota</taxon>
        <taxon>Metazoa</taxon>
        <taxon>Ecdysozoa</taxon>
        <taxon>Nematoda</taxon>
        <taxon>Chromadorea</taxon>
        <taxon>Rhabditida</taxon>
        <taxon>Rhabditina</taxon>
        <taxon>Rhabditomorpha</taxon>
        <taxon>Strongyloidea</taxon>
        <taxon>Heligmosomidae</taxon>
        <taxon>Heligmosomoides</taxon>
    </lineage>
</organism>
<evidence type="ECO:0000256" key="1">
    <source>
        <dbReference type="SAM" id="MobiDB-lite"/>
    </source>
</evidence>
<reference evidence="2 3" key="1">
    <citation type="submission" date="2018-11" db="EMBL/GenBank/DDBJ databases">
        <authorList>
            <consortium name="Pathogen Informatics"/>
        </authorList>
    </citation>
    <scope>NUCLEOTIDE SEQUENCE [LARGE SCALE GENOMIC DNA]</scope>
</reference>
<sequence>MSTITLPIFFPKKRTKREEDDHPADNADTGSTRRQSTPPPPNPKKEKPTKAQVMYLRDSKRERNRYAPHMKQHGKQFKKK</sequence>
<protein>
    <submittedName>
        <fullName evidence="4">HMG box domain-containing protein</fullName>
    </submittedName>
</protein>
<keyword evidence="3" id="KW-1185">Reference proteome</keyword>
<reference evidence="4" key="2">
    <citation type="submission" date="2019-09" db="UniProtKB">
        <authorList>
            <consortium name="WormBaseParasite"/>
        </authorList>
    </citation>
    <scope>IDENTIFICATION</scope>
</reference>
<accession>A0A183F2F6</accession>
<evidence type="ECO:0000313" key="3">
    <source>
        <dbReference type="Proteomes" id="UP000050761"/>
    </source>
</evidence>
<feature type="compositionally biased region" description="Basic and acidic residues" evidence="1">
    <location>
        <begin position="16"/>
        <end position="25"/>
    </location>
</feature>
<feature type="compositionally biased region" description="Basic residues" evidence="1">
    <location>
        <begin position="66"/>
        <end position="80"/>
    </location>
</feature>
<gene>
    <name evidence="2" type="ORF">HPBE_LOCUS307</name>
</gene>
<dbReference type="Proteomes" id="UP000050761">
    <property type="component" value="Unassembled WGS sequence"/>
</dbReference>
<dbReference type="AlphaFoldDB" id="A0A183F2F6"/>
<proteinExistence type="predicted"/>
<name>A0A183F2F6_HELPZ</name>
<evidence type="ECO:0000313" key="2">
    <source>
        <dbReference type="EMBL" id="VDO18689.1"/>
    </source>
</evidence>